<reference evidence="2" key="1">
    <citation type="submission" date="2023-07" db="EMBL/GenBank/DDBJ databases">
        <authorList>
            <consortium name="AG Swart"/>
            <person name="Singh M."/>
            <person name="Singh A."/>
            <person name="Seah K."/>
            <person name="Emmerich C."/>
        </authorList>
    </citation>
    <scope>NUCLEOTIDE SEQUENCE</scope>
    <source>
        <strain evidence="2">DP1</strain>
    </source>
</reference>
<name>A0AAD2D368_EUPCR</name>
<evidence type="ECO:0000313" key="3">
    <source>
        <dbReference type="Proteomes" id="UP001295684"/>
    </source>
</evidence>
<gene>
    <name evidence="2" type="ORF">ECRASSUSDP1_LOCUS20628</name>
</gene>
<dbReference type="AlphaFoldDB" id="A0AAD2D368"/>
<proteinExistence type="predicted"/>
<feature type="compositionally biased region" description="Polar residues" evidence="1">
    <location>
        <begin position="45"/>
        <end position="55"/>
    </location>
</feature>
<feature type="compositionally biased region" description="Basic and acidic residues" evidence="1">
    <location>
        <begin position="145"/>
        <end position="155"/>
    </location>
</feature>
<sequence length="208" mass="22760">MYNLRNMKSRNSIKEQLNKDLDTTKEIVAQESITGIESEERSLASRYQSYSTPSTSSRGGYSSNQGGSSSQTSGSDNYPSYSSSNRYSSTQGTSSTSNYGAYGGSSSRSNYGTSNTYNSPTTNPSYRASSSSSSAGSYSSSRPNPEYEKLEDRYSSGDNSQYLDDWSPQADYVDHSEPYKKAESAGFDVSDLGLNGMMIDERRFKDVV</sequence>
<feature type="compositionally biased region" description="Low complexity" evidence="1">
    <location>
        <begin position="56"/>
        <end position="142"/>
    </location>
</feature>
<keyword evidence="3" id="KW-1185">Reference proteome</keyword>
<organism evidence="2 3">
    <name type="scientific">Euplotes crassus</name>
    <dbReference type="NCBI Taxonomy" id="5936"/>
    <lineage>
        <taxon>Eukaryota</taxon>
        <taxon>Sar</taxon>
        <taxon>Alveolata</taxon>
        <taxon>Ciliophora</taxon>
        <taxon>Intramacronucleata</taxon>
        <taxon>Spirotrichea</taxon>
        <taxon>Hypotrichia</taxon>
        <taxon>Euplotida</taxon>
        <taxon>Euplotidae</taxon>
        <taxon>Moneuplotes</taxon>
    </lineage>
</organism>
<dbReference type="EMBL" id="CAMPGE010021039">
    <property type="protein sequence ID" value="CAI2379219.1"/>
    <property type="molecule type" value="Genomic_DNA"/>
</dbReference>
<comment type="caution">
    <text evidence="2">The sequence shown here is derived from an EMBL/GenBank/DDBJ whole genome shotgun (WGS) entry which is preliminary data.</text>
</comment>
<protein>
    <submittedName>
        <fullName evidence="2">Uncharacterized protein</fullName>
    </submittedName>
</protein>
<feature type="region of interest" description="Disordered" evidence="1">
    <location>
        <begin position="1"/>
        <end position="171"/>
    </location>
</feature>
<evidence type="ECO:0000256" key="1">
    <source>
        <dbReference type="SAM" id="MobiDB-lite"/>
    </source>
</evidence>
<accession>A0AAD2D368</accession>
<feature type="compositionally biased region" description="Basic and acidic residues" evidence="1">
    <location>
        <begin position="12"/>
        <end position="25"/>
    </location>
</feature>
<evidence type="ECO:0000313" key="2">
    <source>
        <dbReference type="EMBL" id="CAI2379219.1"/>
    </source>
</evidence>
<dbReference type="Proteomes" id="UP001295684">
    <property type="component" value="Unassembled WGS sequence"/>
</dbReference>